<name>A0ACB7W1Y1_DIOAL</name>
<dbReference type="EMBL" id="CM037015">
    <property type="protein sequence ID" value="KAH7681446.1"/>
    <property type="molecule type" value="Genomic_DNA"/>
</dbReference>
<evidence type="ECO:0000313" key="1">
    <source>
        <dbReference type="EMBL" id="KAH7681446.1"/>
    </source>
</evidence>
<dbReference type="Proteomes" id="UP000827976">
    <property type="component" value="Chromosome 5"/>
</dbReference>
<proteinExistence type="predicted"/>
<evidence type="ECO:0000313" key="2">
    <source>
        <dbReference type="Proteomes" id="UP000827976"/>
    </source>
</evidence>
<protein>
    <submittedName>
        <fullName evidence="1">P-loop containing nucleoside triphosphate hydrolase protein</fullName>
    </submittedName>
</protein>
<keyword evidence="1" id="KW-0378">Hydrolase</keyword>
<sequence length="209" mass="23795">MDKPQFIKGKESTNSNRLTTDKLVYQLFFGEKVVNHLIVVFTGGDELYENNQNLDDYLGHECPQPLQEILISCGNRVVLFDNKTKSEIKQKEQLQKLLSVLDNVIKFNEGKAYCSDVSAYAEQKVMKKMNSEMSAESFKKKLAEEKNLRIISEKSGQVLLGEMKKARVNAEKKAQVAQQKYANEIRELNSRVSIARQQAPNPMATCIIM</sequence>
<organism evidence="1 2">
    <name type="scientific">Dioscorea alata</name>
    <name type="common">Purple yam</name>
    <dbReference type="NCBI Taxonomy" id="55571"/>
    <lineage>
        <taxon>Eukaryota</taxon>
        <taxon>Viridiplantae</taxon>
        <taxon>Streptophyta</taxon>
        <taxon>Embryophyta</taxon>
        <taxon>Tracheophyta</taxon>
        <taxon>Spermatophyta</taxon>
        <taxon>Magnoliopsida</taxon>
        <taxon>Liliopsida</taxon>
        <taxon>Dioscoreales</taxon>
        <taxon>Dioscoreaceae</taxon>
        <taxon>Dioscorea</taxon>
    </lineage>
</organism>
<reference evidence="2" key="1">
    <citation type="journal article" date="2022" name="Nat. Commun.">
        <title>Chromosome evolution and the genetic basis of agronomically important traits in greater yam.</title>
        <authorList>
            <person name="Bredeson J.V."/>
            <person name="Lyons J.B."/>
            <person name="Oniyinde I.O."/>
            <person name="Okereke N.R."/>
            <person name="Kolade O."/>
            <person name="Nnabue I."/>
            <person name="Nwadili C.O."/>
            <person name="Hribova E."/>
            <person name="Parker M."/>
            <person name="Nwogha J."/>
            <person name="Shu S."/>
            <person name="Carlson J."/>
            <person name="Kariba R."/>
            <person name="Muthemba S."/>
            <person name="Knop K."/>
            <person name="Barton G.J."/>
            <person name="Sherwood A.V."/>
            <person name="Lopez-Montes A."/>
            <person name="Asiedu R."/>
            <person name="Jamnadass R."/>
            <person name="Muchugi A."/>
            <person name="Goodstein D."/>
            <person name="Egesi C.N."/>
            <person name="Featherston J."/>
            <person name="Asfaw A."/>
            <person name="Simpson G.G."/>
            <person name="Dolezel J."/>
            <person name="Hendre P.S."/>
            <person name="Van Deynze A."/>
            <person name="Kumar P.L."/>
            <person name="Obidiegwu J.E."/>
            <person name="Bhattacharjee R."/>
            <person name="Rokhsar D.S."/>
        </authorList>
    </citation>
    <scope>NUCLEOTIDE SEQUENCE [LARGE SCALE GENOMIC DNA]</scope>
    <source>
        <strain evidence="2">cv. TDa95/00328</strain>
    </source>
</reference>
<keyword evidence="2" id="KW-1185">Reference proteome</keyword>
<accession>A0ACB7W1Y1</accession>
<comment type="caution">
    <text evidence="1">The sequence shown here is derived from an EMBL/GenBank/DDBJ whole genome shotgun (WGS) entry which is preliminary data.</text>
</comment>
<gene>
    <name evidence="1" type="ORF">IHE45_05G059100</name>
</gene>